<feature type="transmembrane region" description="Helical" evidence="7">
    <location>
        <begin position="204"/>
        <end position="223"/>
    </location>
</feature>
<reference evidence="9" key="1">
    <citation type="journal article" date="2014" name="Int. J. Syst. Evol. Microbiol.">
        <title>Complete genome sequence of Corynebacterium casei LMG S-19264T (=DSM 44701T), isolated from a smear-ripened cheese.</title>
        <authorList>
            <consortium name="US DOE Joint Genome Institute (JGI-PGF)"/>
            <person name="Walter F."/>
            <person name="Albersmeier A."/>
            <person name="Kalinowski J."/>
            <person name="Ruckert C."/>
        </authorList>
    </citation>
    <scope>NUCLEOTIDE SEQUENCE</scope>
    <source>
        <strain evidence="9">JCM 4369</strain>
    </source>
</reference>
<keyword evidence="4 7" id="KW-1133">Transmembrane helix</keyword>
<dbReference type="Gene3D" id="1.10.3730.20">
    <property type="match status" value="1"/>
</dbReference>
<feature type="transmembrane region" description="Helical" evidence="7">
    <location>
        <begin position="59"/>
        <end position="79"/>
    </location>
</feature>
<evidence type="ECO:0000256" key="1">
    <source>
        <dbReference type="ARBA" id="ARBA00004141"/>
    </source>
</evidence>
<feature type="transmembrane region" description="Helical" evidence="7">
    <location>
        <begin position="173"/>
        <end position="192"/>
    </location>
</feature>
<feature type="compositionally biased region" description="Polar residues" evidence="6">
    <location>
        <begin position="1"/>
        <end position="10"/>
    </location>
</feature>
<feature type="transmembrane region" description="Helical" evidence="7">
    <location>
        <begin position="27"/>
        <end position="47"/>
    </location>
</feature>
<comment type="similarity">
    <text evidence="2">Belongs to the EamA transporter family.</text>
</comment>
<feature type="transmembrane region" description="Helical" evidence="7">
    <location>
        <begin position="146"/>
        <end position="167"/>
    </location>
</feature>
<gene>
    <name evidence="9" type="ORF">GCM10010260_69940</name>
</gene>
<evidence type="ECO:0000313" key="9">
    <source>
        <dbReference type="EMBL" id="GGV19926.1"/>
    </source>
</evidence>
<protein>
    <submittedName>
        <fullName evidence="9">Permease</fullName>
    </submittedName>
</protein>
<comment type="subcellular location">
    <subcellularLocation>
        <location evidence="1">Membrane</location>
        <topology evidence="1">Multi-pass membrane protein</topology>
    </subcellularLocation>
</comment>
<feature type="region of interest" description="Disordered" evidence="6">
    <location>
        <begin position="1"/>
        <end position="24"/>
    </location>
</feature>
<name>A0A918IHS0_9ACTN</name>
<comment type="caution">
    <text evidence="9">The sequence shown here is derived from an EMBL/GenBank/DDBJ whole genome shotgun (WGS) entry which is preliminary data.</text>
</comment>
<sequence>MTASKTHTGTPPSPVGTRGEPEEGQTLPGLALAVAAAVAMGGAAPALKALGAAGLSAVNIIQARAVVGAALLMLLAAAVHRKRLRIHPRDWWLVLLYGTVSLALNQVAFTMAVTRLPVGIALLVEYLSPVLVALWVRLVQRKQLSGLVWAGIALTLGGLALTGKVFSGGGPDRLGLALALLAALTLAGRFLLAERGLRRYEPLVMSAWGTTVGAATLTLVGLFDPFPFDALDRTSPLNGWSVPLWVLVIWVGAIGMAAGLALAVAAQRRLPPTSASLMLTLEVVAGAVLAYLVLGEVLTPAQLIGSLLMLLGIVLAQLATIRRRPPR</sequence>
<evidence type="ECO:0000259" key="8">
    <source>
        <dbReference type="Pfam" id="PF00892"/>
    </source>
</evidence>
<evidence type="ECO:0000256" key="4">
    <source>
        <dbReference type="ARBA" id="ARBA00022989"/>
    </source>
</evidence>
<feature type="transmembrane region" description="Helical" evidence="7">
    <location>
        <begin position="277"/>
        <end position="294"/>
    </location>
</feature>
<feature type="domain" description="EamA" evidence="8">
    <location>
        <begin position="28"/>
        <end position="162"/>
    </location>
</feature>
<dbReference type="PANTHER" id="PTHR32322:SF2">
    <property type="entry name" value="EAMA DOMAIN-CONTAINING PROTEIN"/>
    <property type="match status" value="1"/>
</dbReference>
<proteinExistence type="inferred from homology"/>
<feature type="transmembrane region" description="Helical" evidence="7">
    <location>
        <begin position="243"/>
        <end position="265"/>
    </location>
</feature>
<evidence type="ECO:0000256" key="2">
    <source>
        <dbReference type="ARBA" id="ARBA00007362"/>
    </source>
</evidence>
<dbReference type="AlphaFoldDB" id="A0A918IHS0"/>
<keyword evidence="10" id="KW-1185">Reference proteome</keyword>
<dbReference type="InterPro" id="IPR037185">
    <property type="entry name" value="EmrE-like"/>
</dbReference>
<dbReference type="Pfam" id="PF00892">
    <property type="entry name" value="EamA"/>
    <property type="match status" value="2"/>
</dbReference>
<dbReference type="Proteomes" id="UP000618795">
    <property type="component" value="Unassembled WGS sequence"/>
</dbReference>
<dbReference type="PANTHER" id="PTHR32322">
    <property type="entry name" value="INNER MEMBRANE TRANSPORTER"/>
    <property type="match status" value="1"/>
</dbReference>
<feature type="transmembrane region" description="Helical" evidence="7">
    <location>
        <begin position="118"/>
        <end position="139"/>
    </location>
</feature>
<keyword evidence="5 7" id="KW-0472">Membrane</keyword>
<evidence type="ECO:0000256" key="3">
    <source>
        <dbReference type="ARBA" id="ARBA00022692"/>
    </source>
</evidence>
<dbReference type="InterPro" id="IPR000620">
    <property type="entry name" value="EamA_dom"/>
</dbReference>
<feature type="domain" description="EamA" evidence="8">
    <location>
        <begin position="174"/>
        <end position="315"/>
    </location>
</feature>
<feature type="transmembrane region" description="Helical" evidence="7">
    <location>
        <begin position="91"/>
        <end position="112"/>
    </location>
</feature>
<evidence type="ECO:0000256" key="6">
    <source>
        <dbReference type="SAM" id="MobiDB-lite"/>
    </source>
</evidence>
<evidence type="ECO:0000256" key="5">
    <source>
        <dbReference type="ARBA" id="ARBA00023136"/>
    </source>
</evidence>
<organism evidence="9 10">
    <name type="scientific">Streptomyces filipinensis</name>
    <dbReference type="NCBI Taxonomy" id="66887"/>
    <lineage>
        <taxon>Bacteria</taxon>
        <taxon>Bacillati</taxon>
        <taxon>Actinomycetota</taxon>
        <taxon>Actinomycetes</taxon>
        <taxon>Kitasatosporales</taxon>
        <taxon>Streptomycetaceae</taxon>
        <taxon>Streptomyces</taxon>
    </lineage>
</organism>
<evidence type="ECO:0000256" key="7">
    <source>
        <dbReference type="SAM" id="Phobius"/>
    </source>
</evidence>
<dbReference type="GO" id="GO:0016020">
    <property type="term" value="C:membrane"/>
    <property type="evidence" value="ECO:0007669"/>
    <property type="project" value="UniProtKB-SubCell"/>
</dbReference>
<dbReference type="EMBL" id="BMTD01000021">
    <property type="protein sequence ID" value="GGV19926.1"/>
    <property type="molecule type" value="Genomic_DNA"/>
</dbReference>
<reference evidence="9" key="2">
    <citation type="submission" date="2020-09" db="EMBL/GenBank/DDBJ databases">
        <authorList>
            <person name="Sun Q."/>
            <person name="Ohkuma M."/>
        </authorList>
    </citation>
    <scope>NUCLEOTIDE SEQUENCE</scope>
    <source>
        <strain evidence="9">JCM 4369</strain>
    </source>
</reference>
<dbReference type="InterPro" id="IPR050638">
    <property type="entry name" value="AA-Vitamin_Transporters"/>
</dbReference>
<feature type="transmembrane region" description="Helical" evidence="7">
    <location>
        <begin position="300"/>
        <end position="321"/>
    </location>
</feature>
<accession>A0A918IHS0</accession>
<keyword evidence="3 7" id="KW-0812">Transmembrane</keyword>
<evidence type="ECO:0000313" key="10">
    <source>
        <dbReference type="Proteomes" id="UP000618795"/>
    </source>
</evidence>
<dbReference type="SUPFAM" id="SSF103481">
    <property type="entry name" value="Multidrug resistance efflux transporter EmrE"/>
    <property type="match status" value="2"/>
</dbReference>